<keyword evidence="6 14" id="KW-0812">Transmembrane</keyword>
<evidence type="ECO:0000256" key="6">
    <source>
        <dbReference type="ARBA" id="ARBA00022692"/>
    </source>
</evidence>
<dbReference type="SMART" id="SM00563">
    <property type="entry name" value="PlsC"/>
    <property type="match status" value="1"/>
</dbReference>
<dbReference type="InterPro" id="IPR011992">
    <property type="entry name" value="EF-hand-dom_pair"/>
</dbReference>
<dbReference type="EMBL" id="CP031045">
    <property type="protein sequence ID" value="QDZ24041.1"/>
    <property type="molecule type" value="Genomic_DNA"/>
</dbReference>
<dbReference type="Pfam" id="PF01553">
    <property type="entry name" value="Acyltransferase"/>
    <property type="match status" value="1"/>
</dbReference>
<name>A0A5B8MUQ2_9CHLO</name>
<keyword evidence="12" id="KW-1208">Phospholipid metabolism</keyword>
<dbReference type="Proteomes" id="UP000316726">
    <property type="component" value="Chromosome 12"/>
</dbReference>
<dbReference type="PROSITE" id="PS50222">
    <property type="entry name" value="EF_HAND_2"/>
    <property type="match status" value="1"/>
</dbReference>
<dbReference type="InterPro" id="IPR045252">
    <property type="entry name" value="LPCAT1-like"/>
</dbReference>
<dbReference type="SUPFAM" id="SSF47473">
    <property type="entry name" value="EF-hand"/>
    <property type="match status" value="1"/>
</dbReference>
<dbReference type="PANTHER" id="PTHR23063:SF52">
    <property type="entry name" value="LYSOPHOSPHATIDYLCHOLINE ACYLTRANSFERASE"/>
    <property type="match status" value="1"/>
</dbReference>
<feature type="domain" description="EF-hand" evidence="15">
    <location>
        <begin position="418"/>
        <end position="453"/>
    </location>
</feature>
<evidence type="ECO:0000256" key="10">
    <source>
        <dbReference type="ARBA" id="ARBA00023136"/>
    </source>
</evidence>
<dbReference type="GO" id="GO:0005783">
    <property type="term" value="C:endoplasmic reticulum"/>
    <property type="evidence" value="ECO:0007669"/>
    <property type="project" value="TreeGrafter"/>
</dbReference>
<reference evidence="16 17" key="1">
    <citation type="submission" date="2018-07" db="EMBL/GenBank/DDBJ databases">
        <title>The complete nuclear genome of the prasinophyte Chloropicon primus (CCMP1205).</title>
        <authorList>
            <person name="Pombert J.-F."/>
            <person name="Otis C."/>
            <person name="Turmel M."/>
            <person name="Lemieux C."/>
        </authorList>
    </citation>
    <scope>NUCLEOTIDE SEQUENCE [LARGE SCALE GENOMIC DNA]</scope>
    <source>
        <strain evidence="16 17">CCMP1205</strain>
    </source>
</reference>
<keyword evidence="13 16" id="KW-0012">Acyltransferase</keyword>
<dbReference type="AlphaFoldDB" id="A0A5B8MUQ2"/>
<dbReference type="Gene3D" id="1.10.238.10">
    <property type="entry name" value="EF-hand"/>
    <property type="match status" value="1"/>
</dbReference>
<evidence type="ECO:0000256" key="12">
    <source>
        <dbReference type="ARBA" id="ARBA00023264"/>
    </source>
</evidence>
<comment type="similarity">
    <text evidence="3">Belongs to the 1-acyl-sn-glycerol-3-phosphate acyltransferase family.</text>
</comment>
<dbReference type="SUPFAM" id="SSF69593">
    <property type="entry name" value="Glycerol-3-phosphate (1)-acyltransferase"/>
    <property type="match status" value="1"/>
</dbReference>
<keyword evidence="7" id="KW-0106">Calcium</keyword>
<dbReference type="STRING" id="1764295.A0A5B8MUQ2"/>
<evidence type="ECO:0000256" key="8">
    <source>
        <dbReference type="ARBA" id="ARBA00022989"/>
    </source>
</evidence>
<evidence type="ECO:0000256" key="13">
    <source>
        <dbReference type="ARBA" id="ARBA00023315"/>
    </source>
</evidence>
<evidence type="ECO:0000256" key="3">
    <source>
        <dbReference type="ARBA" id="ARBA00008655"/>
    </source>
</evidence>
<evidence type="ECO:0000256" key="4">
    <source>
        <dbReference type="ARBA" id="ARBA00022516"/>
    </source>
</evidence>
<evidence type="ECO:0000259" key="15">
    <source>
        <dbReference type="PROSITE" id="PS50222"/>
    </source>
</evidence>
<dbReference type="UniPathway" id="UPA00085"/>
<dbReference type="CDD" id="cd07991">
    <property type="entry name" value="LPLAT_LPCAT1-like"/>
    <property type="match status" value="1"/>
</dbReference>
<keyword evidence="17" id="KW-1185">Reference proteome</keyword>
<evidence type="ECO:0000313" key="16">
    <source>
        <dbReference type="EMBL" id="QDZ24041.1"/>
    </source>
</evidence>
<dbReference type="PROSITE" id="PS00018">
    <property type="entry name" value="EF_HAND_1"/>
    <property type="match status" value="1"/>
</dbReference>
<protein>
    <submittedName>
        <fullName evidence="16">Phosphate acyltransferase</fullName>
    </submittedName>
</protein>
<keyword evidence="11" id="KW-0594">Phospholipid biosynthesis</keyword>
<evidence type="ECO:0000256" key="1">
    <source>
        <dbReference type="ARBA" id="ARBA00004370"/>
    </source>
</evidence>
<keyword evidence="8 14" id="KW-1133">Transmembrane helix</keyword>
<keyword evidence="10 14" id="KW-0472">Membrane</keyword>
<evidence type="ECO:0000256" key="9">
    <source>
        <dbReference type="ARBA" id="ARBA00023098"/>
    </source>
</evidence>
<dbReference type="GO" id="GO:0042171">
    <property type="term" value="F:lysophosphatidic acid acyltransferase activity"/>
    <property type="evidence" value="ECO:0007669"/>
    <property type="project" value="TreeGrafter"/>
</dbReference>
<keyword evidence="4" id="KW-0444">Lipid biosynthesis</keyword>
<evidence type="ECO:0000256" key="11">
    <source>
        <dbReference type="ARBA" id="ARBA00023209"/>
    </source>
</evidence>
<gene>
    <name evidence="16" type="ORF">A3770_12p65590</name>
</gene>
<comment type="subcellular location">
    <subcellularLocation>
        <location evidence="1">Membrane</location>
    </subcellularLocation>
</comment>
<dbReference type="InterPro" id="IPR018247">
    <property type="entry name" value="EF_Hand_1_Ca_BS"/>
</dbReference>
<keyword evidence="5 16" id="KW-0808">Transferase</keyword>
<dbReference type="GO" id="GO:0008374">
    <property type="term" value="F:O-acyltransferase activity"/>
    <property type="evidence" value="ECO:0007669"/>
    <property type="project" value="InterPro"/>
</dbReference>
<comment type="pathway">
    <text evidence="2">Lipid metabolism; phospholipid metabolism.</text>
</comment>
<dbReference type="PANTHER" id="PTHR23063">
    <property type="entry name" value="PHOSPHOLIPID ACYLTRANSFERASE"/>
    <property type="match status" value="1"/>
</dbReference>
<organism evidence="16 17">
    <name type="scientific">Chloropicon primus</name>
    <dbReference type="NCBI Taxonomy" id="1764295"/>
    <lineage>
        <taxon>Eukaryota</taxon>
        <taxon>Viridiplantae</taxon>
        <taxon>Chlorophyta</taxon>
        <taxon>Chloropicophyceae</taxon>
        <taxon>Chloropicales</taxon>
        <taxon>Chloropicaceae</taxon>
        <taxon>Chloropicon</taxon>
    </lineage>
</organism>
<dbReference type="InterPro" id="IPR002123">
    <property type="entry name" value="Plipid/glycerol_acylTrfase"/>
</dbReference>
<evidence type="ECO:0000256" key="2">
    <source>
        <dbReference type="ARBA" id="ARBA00005074"/>
    </source>
</evidence>
<keyword evidence="9" id="KW-0443">Lipid metabolism</keyword>
<evidence type="ECO:0000256" key="14">
    <source>
        <dbReference type="SAM" id="Phobius"/>
    </source>
</evidence>
<dbReference type="InterPro" id="IPR002048">
    <property type="entry name" value="EF_hand_dom"/>
</dbReference>
<evidence type="ECO:0000313" key="17">
    <source>
        <dbReference type="Proteomes" id="UP000316726"/>
    </source>
</evidence>
<dbReference type="GO" id="GO:0008654">
    <property type="term" value="P:phospholipid biosynthetic process"/>
    <property type="evidence" value="ECO:0007669"/>
    <property type="project" value="UniProtKB-KW"/>
</dbReference>
<dbReference type="OrthoDB" id="272512at2759"/>
<proteinExistence type="inferred from homology"/>
<evidence type="ECO:0000256" key="7">
    <source>
        <dbReference type="ARBA" id="ARBA00022837"/>
    </source>
</evidence>
<evidence type="ECO:0000256" key="5">
    <source>
        <dbReference type="ARBA" id="ARBA00022679"/>
    </source>
</evidence>
<sequence length="574" mass="64489">MAQGSRGKETVVTFDVGEESGSPAFASSTSGMTLSSRSDGLTPKEKLAAANVAQSRANPFVNNTPPWSRKIVIQTVLVSIFVLPLRLLLFCPSIVMAWILDAIANIGHYVHDEPMPQWRCRIVNWSSYFWRAWLFSLSFQEINVVGTPAPRSEAPICVVNHVSFIDIFIMYACKRFMFVAKKEVTKIPFGRDIIRAGQTILVDRTSKKSSESAKEAICARARQTSSESAPGAPEWPTIVMFPESTCTNGTALITFKQGAFIAGVPVQPITLKYHWKTADPCKVYGGGPGIGIILLRMLTSWHNSVDVHFMDVYQPDEEEKRDALLYSEHVRVLMARDLRIPVTNHSYADVQLLLAAQKMNIRGNSRKKLNLEMNTLTDILDANCSVEEFKFFVNEFHKAAGKDGELTQDQLFEVLGMERNPVTERVFQLIDINSDGTLQFKEFMSGVALLYFSKDPEMHKQTLAEIVSRGQSSETGRLYFDEADLMCVANMKSFAFSRKKKFPVSKMKSMMDMSEDHPSVLSTVSLATEASDTEASPSSPPPQLWWTPDELYQYIKRNPKDFAWLQNPSLIKKK</sequence>
<feature type="transmembrane region" description="Helical" evidence="14">
    <location>
        <begin position="76"/>
        <end position="100"/>
    </location>
</feature>
<accession>A0A5B8MUQ2</accession>
<dbReference type="GO" id="GO:0016020">
    <property type="term" value="C:membrane"/>
    <property type="evidence" value="ECO:0007669"/>
    <property type="project" value="UniProtKB-SubCell"/>
</dbReference>
<dbReference type="GO" id="GO:0005509">
    <property type="term" value="F:calcium ion binding"/>
    <property type="evidence" value="ECO:0007669"/>
    <property type="project" value="InterPro"/>
</dbReference>